<reference evidence="1 2" key="1">
    <citation type="journal article" date="2023" name="Virus Evol.">
        <title>Computational host range prediction-The good, the bad, and the ugly.</title>
        <authorList>
            <person name="Howell A.A."/>
            <person name="Versoza C.J."/>
            <person name="Pfeifer S.P."/>
        </authorList>
    </citation>
    <scope>NUCLEOTIDE SEQUENCE [LARGE SCALE GENOMIC DNA]</scope>
    <source>
        <strain evidence="1 2">1610/1b</strain>
    </source>
</reference>
<dbReference type="EMBL" id="CP136137">
    <property type="protein sequence ID" value="WYY05906.1"/>
    <property type="molecule type" value="Genomic_DNA"/>
</dbReference>
<dbReference type="RefSeq" id="WP_244885444.1">
    <property type="nucleotide sequence ID" value="NZ_CP136137.1"/>
</dbReference>
<name>A0ABZ2TZ29_9ACTN</name>
<keyword evidence="2" id="KW-1185">Reference proteome</keyword>
<evidence type="ECO:0000313" key="1">
    <source>
        <dbReference type="EMBL" id="WYY05906.1"/>
    </source>
</evidence>
<accession>A0ABZ2TZ29</accession>
<organism evidence="1 2">
    <name type="scientific">Gordonia hydrophobica</name>
    <dbReference type="NCBI Taxonomy" id="40516"/>
    <lineage>
        <taxon>Bacteria</taxon>
        <taxon>Bacillati</taxon>
        <taxon>Actinomycetota</taxon>
        <taxon>Actinomycetes</taxon>
        <taxon>Mycobacteriales</taxon>
        <taxon>Gordoniaceae</taxon>
        <taxon>Gordonia</taxon>
    </lineage>
</organism>
<protein>
    <submittedName>
        <fullName evidence="1">Type IV toxin-antitoxin system AbiEi family antitoxin domain-containing protein</fullName>
    </submittedName>
</protein>
<dbReference type="Gene3D" id="3.40.960.10">
    <property type="entry name" value="VSR Endonuclease"/>
    <property type="match status" value="1"/>
</dbReference>
<dbReference type="Proteomes" id="UP001479933">
    <property type="component" value="Chromosome"/>
</dbReference>
<evidence type="ECO:0000313" key="2">
    <source>
        <dbReference type="Proteomes" id="UP001479933"/>
    </source>
</evidence>
<sequence>MYTRRELAAKGIDNKLLAALLKSGDLIRLRPGWFAIRSHDANVASAVRDGGVLTCVDALTFHEAWVPPGHDRRLHLRRNRGMRGKNKACTPLVGSLPTARCAVDSVEAALLCAARCLEMDEWIAVCDSYLHSGATTFEDLKACFGDSGAVVREWLGRTDGRCMSGTESMTRVRLQSLGFDVVVQPAIPGVGLADLRVGILVLECDSMLYHSSKEDYERDRRRDRQTMIDGWLTLRLTYDDIIYGWDQTLADIRAITKRDRHRARSREAKALVERSVRMTTSEGTLPSE</sequence>
<proteinExistence type="predicted"/>
<gene>
    <name evidence="1" type="ORF">RVF87_12520</name>
</gene>